<dbReference type="GO" id="GO:0046872">
    <property type="term" value="F:metal ion binding"/>
    <property type="evidence" value="ECO:0007669"/>
    <property type="project" value="InterPro"/>
</dbReference>
<keyword evidence="3" id="KW-1185">Reference proteome</keyword>
<dbReference type="OrthoDB" id="677920at2"/>
<protein>
    <submittedName>
        <fullName evidence="2">Copper chaperone CopZ</fullName>
    </submittedName>
</protein>
<dbReference type="RefSeq" id="WP_084275833.1">
    <property type="nucleotide sequence ID" value="NZ_AP026671.1"/>
</dbReference>
<dbReference type="InterPro" id="IPR006121">
    <property type="entry name" value="HMA_dom"/>
</dbReference>
<proteinExistence type="predicted"/>
<dbReference type="SUPFAM" id="SSF55008">
    <property type="entry name" value="HMA, heavy metal-associated domain"/>
    <property type="match status" value="1"/>
</dbReference>
<evidence type="ECO:0000313" key="3">
    <source>
        <dbReference type="Proteomes" id="UP000192602"/>
    </source>
</evidence>
<dbReference type="EMBL" id="FWWZ01000001">
    <property type="protein sequence ID" value="SMC09617.1"/>
    <property type="molecule type" value="Genomic_DNA"/>
</dbReference>
<dbReference type="CDD" id="cd00371">
    <property type="entry name" value="HMA"/>
    <property type="match status" value="1"/>
</dbReference>
<organism evidence="2 3">
    <name type="scientific">Nitratiruptor tergarcus DSM 16512</name>
    <dbReference type="NCBI Taxonomy" id="1069081"/>
    <lineage>
        <taxon>Bacteria</taxon>
        <taxon>Pseudomonadati</taxon>
        <taxon>Campylobacterota</taxon>
        <taxon>Epsilonproteobacteria</taxon>
        <taxon>Nautiliales</taxon>
        <taxon>Nitratiruptoraceae</taxon>
        <taxon>Nitratiruptor</taxon>
    </lineage>
</organism>
<evidence type="ECO:0000313" key="2">
    <source>
        <dbReference type="EMBL" id="SMC09617.1"/>
    </source>
</evidence>
<dbReference type="STRING" id="1069081.SAMN05660197_1436"/>
<name>A0A1W1WTL1_9BACT</name>
<sequence length="97" mass="10803">MKKSFAVANIRCEGCANSIKKALSPHFSFIDVNLTKEPRIVTVELQNEADEEKFKEILIGLGYPLYDQKLSSMDKLGLKTKSFVSCAVGKFTLDKGE</sequence>
<reference evidence="3" key="1">
    <citation type="submission" date="2017-04" db="EMBL/GenBank/DDBJ databases">
        <authorList>
            <person name="Varghese N."/>
            <person name="Submissions S."/>
        </authorList>
    </citation>
    <scope>NUCLEOTIDE SEQUENCE [LARGE SCALE GENOMIC DNA]</scope>
    <source>
        <strain evidence="3">DSM 16512</strain>
    </source>
</reference>
<dbReference type="Proteomes" id="UP000192602">
    <property type="component" value="Unassembled WGS sequence"/>
</dbReference>
<dbReference type="Pfam" id="PF00403">
    <property type="entry name" value="HMA"/>
    <property type="match status" value="1"/>
</dbReference>
<dbReference type="Gene3D" id="3.30.70.100">
    <property type="match status" value="1"/>
</dbReference>
<feature type="domain" description="HMA" evidence="1">
    <location>
        <begin position="5"/>
        <end position="63"/>
    </location>
</feature>
<dbReference type="AlphaFoldDB" id="A0A1W1WTL1"/>
<dbReference type="InterPro" id="IPR036163">
    <property type="entry name" value="HMA_dom_sf"/>
</dbReference>
<accession>A0A1W1WTL1</accession>
<evidence type="ECO:0000259" key="1">
    <source>
        <dbReference type="Pfam" id="PF00403"/>
    </source>
</evidence>
<gene>
    <name evidence="2" type="ORF">SAMN05660197_1436</name>
</gene>